<evidence type="ECO:0000313" key="2">
    <source>
        <dbReference type="Proteomes" id="UP000516415"/>
    </source>
</evidence>
<name>A0A7H0XFK9_9CAUD</name>
<reference evidence="1 2" key="1">
    <citation type="submission" date="2020-07" db="EMBL/GenBank/DDBJ databases">
        <authorList>
            <person name="Martino G."/>
            <person name="Holtappels D."/>
            <person name="Wagemans J."/>
            <person name="Lavigne R."/>
            <person name="Turina M."/>
            <person name="Ciuffo M."/>
        </authorList>
    </citation>
    <scope>NUCLEOTIDE SEQUENCE [LARGE SCALE GENOMIC DNA]</scope>
</reference>
<proteinExistence type="predicted"/>
<sequence>MLTPSELKALDKRISGNADRLIAKTVRTLAPPRKAKGAGRKPASFVNTILPECLDVLYAGEENWPLWADDILAGISRLDWYRENGRSIPLSALKILKCLAHLETIDSYSISHLLHIGERQARRYYDACELAQTHMIRSFCEEHMKYPEVFIYHKEMMPQTDIDE</sequence>
<accession>A0A7H0XFK9</accession>
<dbReference type="Proteomes" id="UP000516415">
    <property type="component" value="Segment"/>
</dbReference>
<dbReference type="EMBL" id="MT740307">
    <property type="protein sequence ID" value="QNR53799.1"/>
    <property type="molecule type" value="Genomic_DNA"/>
</dbReference>
<gene>
    <name evidence="1" type="ORF">phiK7A1_009c</name>
</gene>
<keyword evidence="2" id="KW-1185">Reference proteome</keyword>
<protein>
    <submittedName>
        <fullName evidence="1">Uncharacterized protein</fullName>
    </submittedName>
</protein>
<evidence type="ECO:0000313" key="1">
    <source>
        <dbReference type="EMBL" id="QNR53799.1"/>
    </source>
</evidence>
<organism evidence="1 2">
    <name type="scientific">Pseudomonas phage phiK7A1</name>
    <dbReference type="NCBI Taxonomy" id="2759194"/>
    <lineage>
        <taxon>Viruses</taxon>
        <taxon>Duplodnaviria</taxon>
        <taxon>Heunggongvirae</taxon>
        <taxon>Uroviricota</taxon>
        <taxon>Caudoviricetes</taxon>
        <taxon>Vandenendeviridae</taxon>
        <taxon>Gorskivirinae</taxon>
        <taxon>Torinovirus</taxon>
        <taxon>Torinovirus K7A1</taxon>
    </lineage>
</organism>